<reference evidence="1" key="1">
    <citation type="submission" date="2015-12" db="EMBL/GenBank/DDBJ databases">
        <title>Gene expression during late stages of embryo sac development: a critical building block for successful pollen-pistil interactions.</title>
        <authorList>
            <person name="Liu Y."/>
            <person name="Joly V."/>
            <person name="Sabar M."/>
            <person name="Matton D.P."/>
        </authorList>
    </citation>
    <scope>NUCLEOTIDE SEQUENCE</scope>
</reference>
<dbReference type="EMBL" id="GEDG01003041">
    <property type="protein sequence ID" value="JAP35357.1"/>
    <property type="molecule type" value="Transcribed_RNA"/>
</dbReference>
<dbReference type="PANTHER" id="PTHR46890:SF48">
    <property type="entry name" value="RNA-DIRECTED DNA POLYMERASE"/>
    <property type="match status" value="1"/>
</dbReference>
<dbReference type="AlphaFoldDB" id="A0A0V0IRY6"/>
<evidence type="ECO:0000313" key="1">
    <source>
        <dbReference type="EMBL" id="JAP35357.1"/>
    </source>
</evidence>
<sequence>MIQCIPRIITKEQNQEMKRVPTKEEVKHVVFELNGDSASGQDGYSGKFFQSCWEIIGESVWNMVRAFFSGYELPRYITHTNLVLIPKKYVVDNFGDLRPISLSTFANKIISHLIHERLSTVLPRIISVNQTGFVKGMSITENVLLA</sequence>
<protein>
    <submittedName>
        <fullName evidence="1">Putative ovule protein</fullName>
    </submittedName>
</protein>
<dbReference type="InterPro" id="IPR052343">
    <property type="entry name" value="Retrotransposon-Effector_Assoc"/>
</dbReference>
<accession>A0A0V0IRY6</accession>
<proteinExistence type="predicted"/>
<dbReference type="PANTHER" id="PTHR46890">
    <property type="entry name" value="NON-LTR RETROLELEMENT REVERSE TRANSCRIPTASE-LIKE PROTEIN-RELATED"/>
    <property type="match status" value="1"/>
</dbReference>
<name>A0A0V0IRY6_SOLCH</name>
<organism evidence="1">
    <name type="scientific">Solanum chacoense</name>
    <name type="common">Chaco potato</name>
    <dbReference type="NCBI Taxonomy" id="4108"/>
    <lineage>
        <taxon>Eukaryota</taxon>
        <taxon>Viridiplantae</taxon>
        <taxon>Streptophyta</taxon>
        <taxon>Embryophyta</taxon>
        <taxon>Tracheophyta</taxon>
        <taxon>Spermatophyta</taxon>
        <taxon>Magnoliopsida</taxon>
        <taxon>eudicotyledons</taxon>
        <taxon>Gunneridae</taxon>
        <taxon>Pentapetalae</taxon>
        <taxon>asterids</taxon>
        <taxon>lamiids</taxon>
        <taxon>Solanales</taxon>
        <taxon>Solanaceae</taxon>
        <taxon>Solanoideae</taxon>
        <taxon>Solaneae</taxon>
        <taxon>Solanum</taxon>
    </lineage>
</organism>